<evidence type="ECO:0000313" key="1">
    <source>
        <dbReference type="Ensembl" id="ENSCABP00000011408.1"/>
    </source>
</evidence>
<dbReference type="GO" id="GO:0045171">
    <property type="term" value="C:intercellular bridge"/>
    <property type="evidence" value="ECO:0007669"/>
    <property type="project" value="TreeGrafter"/>
</dbReference>
<accession>A0A8C0GQ54</accession>
<dbReference type="GeneTree" id="ENSGT01030000235145"/>
<dbReference type="AlphaFoldDB" id="A0A8C0GQ54"/>
<reference evidence="1" key="2">
    <citation type="submission" date="2025-09" db="UniProtKB">
        <authorList>
            <consortium name="Ensembl"/>
        </authorList>
    </citation>
    <scope>IDENTIFICATION</scope>
</reference>
<dbReference type="InterPro" id="IPR039339">
    <property type="entry name" value="Tex14"/>
</dbReference>
<protein>
    <submittedName>
        <fullName evidence="1">Uncharacterized protein</fullName>
    </submittedName>
</protein>
<dbReference type="GO" id="GO:0000776">
    <property type="term" value="C:kinetochore"/>
    <property type="evidence" value="ECO:0007669"/>
    <property type="project" value="TreeGrafter"/>
</dbReference>
<evidence type="ECO:0000313" key="2">
    <source>
        <dbReference type="Proteomes" id="UP000694404"/>
    </source>
</evidence>
<dbReference type="GO" id="GO:0030496">
    <property type="term" value="C:midbody"/>
    <property type="evidence" value="ECO:0007669"/>
    <property type="project" value="TreeGrafter"/>
</dbReference>
<dbReference type="GO" id="GO:0051306">
    <property type="term" value="P:mitotic sister chromatid separation"/>
    <property type="evidence" value="ECO:0007669"/>
    <property type="project" value="InterPro"/>
</dbReference>
<dbReference type="PANTHER" id="PTHR23060:SF1">
    <property type="entry name" value="INACTIVE SERINE_THREONINE-PROTEIN KINASE TEX14"/>
    <property type="match status" value="1"/>
</dbReference>
<dbReference type="PANTHER" id="PTHR23060">
    <property type="entry name" value="TESTIS EXPRESSED GENE 14"/>
    <property type="match status" value="1"/>
</dbReference>
<organism evidence="1 2">
    <name type="scientific">Chelonoidis abingdonii</name>
    <name type="common">Abingdon island giant tortoise</name>
    <name type="synonym">Testudo abingdonii</name>
    <dbReference type="NCBI Taxonomy" id="106734"/>
    <lineage>
        <taxon>Eukaryota</taxon>
        <taxon>Metazoa</taxon>
        <taxon>Chordata</taxon>
        <taxon>Craniata</taxon>
        <taxon>Vertebrata</taxon>
        <taxon>Euteleostomi</taxon>
        <taxon>Archelosauria</taxon>
        <taxon>Testudinata</taxon>
        <taxon>Testudines</taxon>
        <taxon>Cryptodira</taxon>
        <taxon>Durocryptodira</taxon>
        <taxon>Testudinoidea</taxon>
        <taxon>Testudinidae</taxon>
        <taxon>Chelonoidis</taxon>
    </lineage>
</organism>
<proteinExistence type="predicted"/>
<dbReference type="Ensembl" id="ENSCABT00000012481.1">
    <property type="protein sequence ID" value="ENSCABP00000011408.1"/>
    <property type="gene ID" value="ENSCABG00000008493.1"/>
</dbReference>
<dbReference type="GO" id="GO:0007094">
    <property type="term" value="P:mitotic spindle assembly checkpoint signaling"/>
    <property type="evidence" value="ECO:0007669"/>
    <property type="project" value="InterPro"/>
</dbReference>
<dbReference type="GO" id="GO:0008608">
    <property type="term" value="P:attachment of spindle microtubules to kinetochore"/>
    <property type="evidence" value="ECO:0007669"/>
    <property type="project" value="InterPro"/>
</dbReference>
<name>A0A8C0GQ54_CHEAB</name>
<dbReference type="GO" id="GO:0043063">
    <property type="term" value="P:intercellular bridge organization"/>
    <property type="evidence" value="ECO:0007669"/>
    <property type="project" value="InterPro"/>
</dbReference>
<keyword evidence="2" id="KW-1185">Reference proteome</keyword>
<sequence length="48" mass="5271">MAHGVPLPIPCPVQLGTIKNDSLEAQLHEYVKQGNYVKAKKILKKGKS</sequence>
<dbReference type="GO" id="GO:0007140">
    <property type="term" value="P:male meiotic nuclear division"/>
    <property type="evidence" value="ECO:0007669"/>
    <property type="project" value="InterPro"/>
</dbReference>
<dbReference type="Proteomes" id="UP000694404">
    <property type="component" value="Unplaced"/>
</dbReference>
<reference evidence="1" key="1">
    <citation type="submission" date="2025-08" db="UniProtKB">
        <authorList>
            <consortium name="Ensembl"/>
        </authorList>
    </citation>
    <scope>IDENTIFICATION</scope>
</reference>